<evidence type="ECO:0008006" key="9">
    <source>
        <dbReference type="Google" id="ProtNLM"/>
    </source>
</evidence>
<keyword evidence="5" id="KW-0092">Biotin</keyword>
<evidence type="ECO:0000256" key="3">
    <source>
        <dbReference type="ARBA" id="ARBA00022525"/>
    </source>
</evidence>
<dbReference type="Gene3D" id="2.40.128.30">
    <property type="entry name" value="Avidin-like"/>
    <property type="match status" value="1"/>
</dbReference>
<dbReference type="RefSeq" id="WP_344662006.1">
    <property type="nucleotide sequence ID" value="NZ_BAAAQM010000064.1"/>
</dbReference>
<protein>
    <recommendedName>
        <fullName evidence="9">Avidin family protein</fullName>
    </recommendedName>
</protein>
<dbReference type="PROSITE" id="PS51326">
    <property type="entry name" value="AVIDIN_2"/>
    <property type="match status" value="1"/>
</dbReference>
<evidence type="ECO:0000256" key="6">
    <source>
        <dbReference type="SAM" id="MobiDB-lite"/>
    </source>
</evidence>
<dbReference type="PANTHER" id="PTHR34399">
    <property type="entry name" value="AVIDIN-RELATED"/>
    <property type="match status" value="1"/>
</dbReference>
<keyword evidence="3" id="KW-0964">Secreted</keyword>
<organism evidence="7 8">
    <name type="scientific">Catenulispora subtropica</name>
    <dbReference type="NCBI Taxonomy" id="450798"/>
    <lineage>
        <taxon>Bacteria</taxon>
        <taxon>Bacillati</taxon>
        <taxon>Actinomycetota</taxon>
        <taxon>Actinomycetes</taxon>
        <taxon>Catenulisporales</taxon>
        <taxon>Catenulisporaceae</taxon>
        <taxon>Catenulispora</taxon>
    </lineage>
</organism>
<dbReference type="Pfam" id="PF01382">
    <property type="entry name" value="Avidin"/>
    <property type="match status" value="1"/>
</dbReference>
<dbReference type="InterPro" id="IPR036896">
    <property type="entry name" value="Avidin-like_sf"/>
</dbReference>
<evidence type="ECO:0000256" key="1">
    <source>
        <dbReference type="ARBA" id="ARBA00004613"/>
    </source>
</evidence>
<proteinExistence type="inferred from homology"/>
<evidence type="ECO:0000313" key="7">
    <source>
        <dbReference type="EMBL" id="GAA1999092.1"/>
    </source>
</evidence>
<reference evidence="7 8" key="1">
    <citation type="journal article" date="2019" name="Int. J. Syst. Evol. Microbiol.">
        <title>The Global Catalogue of Microorganisms (GCM) 10K type strain sequencing project: providing services to taxonomists for standard genome sequencing and annotation.</title>
        <authorList>
            <consortium name="The Broad Institute Genomics Platform"/>
            <consortium name="The Broad Institute Genome Sequencing Center for Infectious Disease"/>
            <person name="Wu L."/>
            <person name="Ma J."/>
        </authorList>
    </citation>
    <scope>NUCLEOTIDE SEQUENCE [LARGE SCALE GENOMIC DNA]</scope>
    <source>
        <strain evidence="7 8">JCM 16013</strain>
    </source>
</reference>
<dbReference type="InterPro" id="IPR005468">
    <property type="entry name" value="Avidin/str"/>
</dbReference>
<feature type="region of interest" description="Disordered" evidence="6">
    <location>
        <begin position="127"/>
        <end position="150"/>
    </location>
</feature>
<evidence type="ECO:0000256" key="2">
    <source>
        <dbReference type="ARBA" id="ARBA00006297"/>
    </source>
</evidence>
<sequence>MSINGEWFNEFGSVMSITLPSGEPGALHGFYNSQVGEAIGAYPLVGYIGEPEEAGFGIPLGWAVSWRGERRNAFSVTCWSGQYLQDVEQILATWLLTRSMEVGNAWEATVIGHDVFRREKPTAEDVARSLRSNRPLSHPASRSVAGPELL</sequence>
<dbReference type="EMBL" id="BAAAQM010000064">
    <property type="protein sequence ID" value="GAA1999092.1"/>
    <property type="molecule type" value="Genomic_DNA"/>
</dbReference>
<name>A0ABN2T794_9ACTN</name>
<dbReference type="Proteomes" id="UP001499854">
    <property type="component" value="Unassembled WGS sequence"/>
</dbReference>
<comment type="caution">
    <text evidence="7">The sequence shown here is derived from an EMBL/GenBank/DDBJ whole genome shotgun (WGS) entry which is preliminary data.</text>
</comment>
<evidence type="ECO:0000313" key="8">
    <source>
        <dbReference type="Proteomes" id="UP001499854"/>
    </source>
</evidence>
<accession>A0ABN2T794</accession>
<keyword evidence="4" id="KW-0732">Signal</keyword>
<comment type="subcellular location">
    <subcellularLocation>
        <location evidence="1">Secreted</location>
    </subcellularLocation>
</comment>
<evidence type="ECO:0000256" key="4">
    <source>
        <dbReference type="ARBA" id="ARBA00022729"/>
    </source>
</evidence>
<dbReference type="InterPro" id="IPR051764">
    <property type="entry name" value="Avidin/Streptavidin-rel"/>
</dbReference>
<gene>
    <name evidence="7" type="ORF">GCM10009838_75550</name>
</gene>
<dbReference type="InterPro" id="IPR005469">
    <property type="entry name" value="Avidin"/>
</dbReference>
<comment type="similarity">
    <text evidence="2">Belongs to the avidin/streptavidin family.</text>
</comment>
<evidence type="ECO:0000256" key="5">
    <source>
        <dbReference type="ARBA" id="ARBA00023267"/>
    </source>
</evidence>
<dbReference type="PRINTS" id="PR00709">
    <property type="entry name" value="AVIDIN"/>
</dbReference>
<keyword evidence="8" id="KW-1185">Reference proteome</keyword>
<dbReference type="SUPFAM" id="SSF50876">
    <property type="entry name" value="Avidin/streptavidin"/>
    <property type="match status" value="1"/>
</dbReference>